<evidence type="ECO:0008006" key="3">
    <source>
        <dbReference type="Google" id="ProtNLM"/>
    </source>
</evidence>
<proteinExistence type="predicted"/>
<dbReference type="InterPro" id="IPR012334">
    <property type="entry name" value="Pectin_lyas_fold"/>
</dbReference>
<dbReference type="InterPro" id="IPR011050">
    <property type="entry name" value="Pectin_lyase_fold/virulence"/>
</dbReference>
<protein>
    <recommendedName>
        <fullName evidence="3">Right handed beta helix domain-containing protein</fullName>
    </recommendedName>
</protein>
<dbReference type="Gene3D" id="2.160.20.10">
    <property type="entry name" value="Single-stranded right-handed beta-helix, Pectin lyase-like"/>
    <property type="match status" value="1"/>
</dbReference>
<evidence type="ECO:0000313" key="2">
    <source>
        <dbReference type="Proteomes" id="UP000464658"/>
    </source>
</evidence>
<dbReference type="EMBL" id="AP021906">
    <property type="protein sequence ID" value="BBP87131.1"/>
    <property type="molecule type" value="Genomic_DNA"/>
</dbReference>
<sequence length="67" mass="7152">MTEGEPYSPASSIDISGCTITDSRRNNISITGCDGVIVEDCLLERAGVNGVEPRMGIDIEGYGEKCR</sequence>
<accession>A0A5S9M2C0</accession>
<dbReference type="SUPFAM" id="SSF51126">
    <property type="entry name" value="Pectin lyase-like"/>
    <property type="match status" value="1"/>
</dbReference>
<name>A0A5S9M2C0_BACIA</name>
<evidence type="ECO:0000313" key="1">
    <source>
        <dbReference type="EMBL" id="BBP87131.1"/>
    </source>
</evidence>
<organism evidence="1 2">
    <name type="scientific">Bacillus safensis</name>
    <dbReference type="NCBI Taxonomy" id="561879"/>
    <lineage>
        <taxon>Bacteria</taxon>
        <taxon>Bacillati</taxon>
        <taxon>Bacillota</taxon>
        <taxon>Bacilli</taxon>
        <taxon>Bacillales</taxon>
        <taxon>Bacillaceae</taxon>
        <taxon>Bacillus</taxon>
    </lineage>
</organism>
<reference evidence="1 2" key="1">
    <citation type="submission" date="2019-12" db="EMBL/GenBank/DDBJ databases">
        <title>Full genome sequence of a Bacillus safensis strain isolated from commercially available natto in Indonesia.</title>
        <authorList>
            <person name="Yoshida M."/>
            <person name="Uomi M."/>
            <person name="Waturangi D."/>
            <person name="Ekaputri J.J."/>
            <person name="Setiamarga D.H.E."/>
        </authorList>
    </citation>
    <scope>NUCLEOTIDE SEQUENCE [LARGE SCALE GENOMIC DNA]</scope>
    <source>
        <strain evidence="1 2">IDN1</strain>
    </source>
</reference>
<dbReference type="AlphaFoldDB" id="A0A5S9M2C0"/>
<dbReference type="Proteomes" id="UP000464658">
    <property type="component" value="Chromosome"/>
</dbReference>
<gene>
    <name evidence="1" type="ORF">BsIDN1_07490</name>
</gene>